<dbReference type="GO" id="GO:0031177">
    <property type="term" value="F:phosphopantetheine binding"/>
    <property type="evidence" value="ECO:0007669"/>
    <property type="project" value="TreeGrafter"/>
</dbReference>
<sequence>MTFGVRSPLAASGAFGGSGYKDIRPFTSKVGTVHPDIPMAIDANPRLVQDAFRPTPSQRDIYNDLTKPQWLIIPFALPPSDPATNTLEKLQFTWQAVAAHNAILRAVTTNSGEPDYDQCIVILRHVPGLSSCGGNCPGFNGLVDSRVPHMVVRMVENDHCLISLHIPRMLVYDEAIWLIEVDFLAFYNGQAFAEHPNFGSYVSDIFSRDHAVAESYWKERLRGVHDDSPPIHGLSPESLSASIDQSVYATTVAPRLANSLLEFEHKIGVEREVVFEAAWAVVMSKHQSREDVVFAISTPDAIATTTRPVGHTEVTFPMPVRVLNDSTVHDLLKDLREMHIGGIRAAFVGYNKPLTQAYKPLTIYSRLKFASSSKSFTNDPSFPFSLNISGNAAIRITLTCNSDITPSNAEVLLAHTVNALQVILESESHTTIEDVDLVSSVERMFLLEQAHPKQQPRHGLVHELFENQAVLSPDAFALEDETGRKMTYSQLNSVANQIARKMSSTPGTIVPVCVSRSDGISPIISLLAVLKSGAAYVIMDPDYPIDRLHFIVNDVSATVVLTTVENSGLFECPVKILENLIQRTNGVNTDNLNTNISTSDVAYIIIYTSRSTGTPKGVILEHIAASNGLLSARKSEGVRSLLFYNPVFSASQRTIFGTLSQGGCLCLASKESLSTNLSQIVTRMNINTIGATPTTAALLTPEAARSMKRITFAGERVSHSVAKEWSGKAQVCVGYGLSECTQLNWASQLDSCRRPNNIGRPTDTTSSYVLIPGTTRLAPILVPGELCLAGPQLARSYLNRPQETAEKFIENPFTNGRLFRTGDMVICLDDGSIEILGRIDMQVKLSGQRIEPSEVAAVVRKHPKVESVAVVPTTINSEVLLVACVTLAHFTGAWDTNLMMDLREDAARFLPAFAIPSFWLVFDQLPMNSNGKVDYPTFRKHVEGLGRKGLVQMSHGRKTANARHEDLSPGGKTLLEICASVLDLDIACIVITDSFLTLGGSSLHAIQVVTLCRERGWDVSVADIIRSSSLRNLTDALVEIPSTRLTPYEPFSLVMAASTTGIELQKFEDVYPVVPLQEALVSASMSGSPDYLYQRVFNIQRADLPKLKHALETVFSRSQLLRTTFLATQVPWEEHYEKLDDFLDLDARRGVSLGDPFFRVAILPKQSLMVISEHHALFDHWSNVFTLQDAASIYYGGTPATRPPYTSFVRHVLDIDHASSRNFWSKYLDGATTTRLGIAPSKKHVVERKLVVNPARFLADHGITSGALIIAAWALVLAWHTASDDVTFGTALSGRDVPANSVQVMARPTLTTVPQRISVHGEIPASEFVLSVQTNLWQMNQHAQYGMRNALRASGHSSTLFDTFVNILAQKPEKPTTLARLFQSFGPRPVYRTEYITLEALIDGDDYGFRLISDLQSDRATFVMDQFINAMTCIITRPQEHPSAFDIVSADERQFLTSLSPPVELPHDRGFMHTAFEKYAETTLNQVALQWECSESISYAELNSRANGLGKILREKGVRPDQIVPLCLEKSVTMIVSIPAVLKAGGAYAPMDPENPPDRNSFIVRDVDAKLVLTDREHAEIFTSIGVDVLLVEELDFSGSWPNVLHGLPKGVLISHGANYISMRSLIEREGCNSTWRTLMFSNYVFDASILDMFTTLGSGATLCMASTPAMMSDLAGCINSMAVNELFLTPTVAKLVSPEDIPTVRKIVVGGKAMTVDIISKWASKLSLMNAYGPTETTVAAAMCDMPVGGNPRVVGKLFRTVSGVILEKSGIRLVPFGGIGELCLSGPQLARGYQRRPEINEKAFIDYHGERLYRTGDLMRWCPDGQLECLGRKDHQVKISGHRIELGEIEAAIHASEKVIDCVVVVAGIHGKPQLVVFVVVNNADGETQQIILPPGTHAMDIVSIHAGLSSLPQYMVPKIWIPVAHFPLMPSGKADRQKLRGMVASFGVLEISMYSSNGDNNPTEFVAVQTDEERLHQKLWASLLGIDKLAIGRMANFISFEGDSISAMNLVSYCRRSGFGLTVGDVLSFPTLKDMASHTKRLPTVTTTSVEPVTYAIDPEVQVQLSRAGITENDVEAILPCGPGQLEFRITGAYDEQYWMLQAVRPIPPDLDFHRWQELTVQLTERHAILRTSYVKEQNGSWVQVILKSAVLDVDIIYVNDDAEMERVIEDDWRAIRSLSLLVLPDGRRFILTKLDHGSYDGTLLRIFDSQFTAMARNQPVEEPVPFRSFVDHIARIDRPAVLEFWTKMLAGCNFAYPDMEGPPLIEKSMVTRKLDKGVDSFASKCGVTVPIVFQTAYTALLASLSGRTDVTYDNLVTGRDVDMDNNQLINGTTANFIPFRSTFTTEMTVKDLLKDTQSLFWKTTQNGTVSLTDIFAALGRTRKDNANKCLFIFQPFEPASGPVDHMRWLVMGLSRVRQPMNNALMLEVYKIVDGYNLRLRYDSHVYSDEAAESIGDKLVDILDRIMAHSDSPAMVLLSDRVAHQ</sequence>
<dbReference type="InterPro" id="IPR025110">
    <property type="entry name" value="AMP-bd_C"/>
</dbReference>
<dbReference type="Gene3D" id="3.30.300.30">
    <property type="match status" value="2"/>
</dbReference>
<dbReference type="InterPro" id="IPR042099">
    <property type="entry name" value="ANL_N_sf"/>
</dbReference>
<dbReference type="Gene3D" id="2.30.38.10">
    <property type="entry name" value="Luciferase, Domain 3"/>
    <property type="match status" value="1"/>
</dbReference>
<dbReference type="PROSITE" id="PS50075">
    <property type="entry name" value="CARRIER"/>
    <property type="match status" value="2"/>
</dbReference>
<dbReference type="Gene3D" id="3.40.50.12780">
    <property type="entry name" value="N-terminal domain of ligase-like"/>
    <property type="match status" value="1"/>
</dbReference>
<dbReference type="Gene3D" id="3.30.559.30">
    <property type="entry name" value="Nonribosomal peptide synthetase, condensation domain"/>
    <property type="match status" value="3"/>
</dbReference>
<keyword evidence="4" id="KW-0511">Multifunctional enzyme</keyword>
<reference evidence="6 7" key="1">
    <citation type="submission" date="2018-06" db="EMBL/GenBank/DDBJ databases">
        <title>A transcriptomic atlas of mushroom development highlights an independent origin of complex multicellularity.</title>
        <authorList>
            <consortium name="DOE Joint Genome Institute"/>
            <person name="Krizsan K."/>
            <person name="Almasi E."/>
            <person name="Merenyi Z."/>
            <person name="Sahu N."/>
            <person name="Viragh M."/>
            <person name="Koszo T."/>
            <person name="Mondo S."/>
            <person name="Kiss B."/>
            <person name="Balint B."/>
            <person name="Kues U."/>
            <person name="Barry K."/>
            <person name="Hegedus J.C."/>
            <person name="Henrissat B."/>
            <person name="Johnson J."/>
            <person name="Lipzen A."/>
            <person name="Ohm R."/>
            <person name="Nagy I."/>
            <person name="Pangilinan J."/>
            <person name="Yan J."/>
            <person name="Xiong Y."/>
            <person name="Grigoriev I.V."/>
            <person name="Hibbett D.S."/>
            <person name="Nagy L.G."/>
        </authorList>
    </citation>
    <scope>NUCLEOTIDE SEQUENCE [LARGE SCALE GENOMIC DNA]</scope>
    <source>
        <strain evidence="6 7">SZMC22713</strain>
    </source>
</reference>
<dbReference type="InterPro" id="IPR045851">
    <property type="entry name" value="AMP-bd_C_sf"/>
</dbReference>
<dbReference type="PANTHER" id="PTHR45527:SF1">
    <property type="entry name" value="FATTY ACID SYNTHASE"/>
    <property type="match status" value="1"/>
</dbReference>
<dbReference type="Gene3D" id="3.40.50.980">
    <property type="match status" value="3"/>
</dbReference>
<dbReference type="InterPro" id="IPR036736">
    <property type="entry name" value="ACP-like_sf"/>
</dbReference>
<dbReference type="InterPro" id="IPR001242">
    <property type="entry name" value="Condensation_dom"/>
</dbReference>
<dbReference type="CDD" id="cd19545">
    <property type="entry name" value="FUM14_C_NRPS-like"/>
    <property type="match status" value="1"/>
</dbReference>
<feature type="domain" description="Carrier" evidence="5">
    <location>
        <begin position="1970"/>
        <end position="2046"/>
    </location>
</feature>
<keyword evidence="1" id="KW-0596">Phosphopantetheine</keyword>
<dbReference type="SUPFAM" id="SSF47336">
    <property type="entry name" value="ACP-like"/>
    <property type="match status" value="2"/>
</dbReference>
<dbReference type="GO" id="GO:0044550">
    <property type="term" value="P:secondary metabolite biosynthetic process"/>
    <property type="evidence" value="ECO:0007669"/>
    <property type="project" value="TreeGrafter"/>
</dbReference>
<name>A0A4Y7QFM2_9AGAM</name>
<evidence type="ECO:0000256" key="1">
    <source>
        <dbReference type="ARBA" id="ARBA00022450"/>
    </source>
</evidence>
<dbReference type="Pfam" id="PF00550">
    <property type="entry name" value="PP-binding"/>
    <property type="match status" value="2"/>
</dbReference>
<dbReference type="PANTHER" id="PTHR45527">
    <property type="entry name" value="NONRIBOSOMAL PEPTIDE SYNTHETASE"/>
    <property type="match status" value="1"/>
</dbReference>
<accession>A0A4Y7QFM2</accession>
<dbReference type="OrthoDB" id="416786at2759"/>
<proteinExistence type="predicted"/>
<evidence type="ECO:0000259" key="5">
    <source>
        <dbReference type="PROSITE" id="PS50075"/>
    </source>
</evidence>
<keyword evidence="3" id="KW-0436">Ligase</keyword>
<evidence type="ECO:0000256" key="4">
    <source>
        <dbReference type="ARBA" id="ARBA00023268"/>
    </source>
</evidence>
<dbReference type="Pfam" id="PF13193">
    <property type="entry name" value="AMP-binding_C"/>
    <property type="match status" value="1"/>
</dbReference>
<evidence type="ECO:0000313" key="6">
    <source>
        <dbReference type="EMBL" id="TDL26463.1"/>
    </source>
</evidence>
<dbReference type="SUPFAM" id="SSF52777">
    <property type="entry name" value="CoA-dependent acyltransferases"/>
    <property type="match status" value="5"/>
</dbReference>
<dbReference type="InterPro" id="IPR000873">
    <property type="entry name" value="AMP-dep_synth/lig_dom"/>
</dbReference>
<evidence type="ECO:0000256" key="3">
    <source>
        <dbReference type="ARBA" id="ARBA00022598"/>
    </source>
</evidence>
<feature type="domain" description="Carrier" evidence="5">
    <location>
        <begin position="965"/>
        <end position="1041"/>
    </location>
</feature>
<organism evidence="6 7">
    <name type="scientific">Rickenella mellea</name>
    <dbReference type="NCBI Taxonomy" id="50990"/>
    <lineage>
        <taxon>Eukaryota</taxon>
        <taxon>Fungi</taxon>
        <taxon>Dikarya</taxon>
        <taxon>Basidiomycota</taxon>
        <taxon>Agaricomycotina</taxon>
        <taxon>Agaricomycetes</taxon>
        <taxon>Hymenochaetales</taxon>
        <taxon>Rickenellaceae</taxon>
        <taxon>Rickenella</taxon>
    </lineage>
</organism>
<dbReference type="GO" id="GO:0043041">
    <property type="term" value="P:amino acid activation for nonribosomal peptide biosynthetic process"/>
    <property type="evidence" value="ECO:0007669"/>
    <property type="project" value="TreeGrafter"/>
</dbReference>
<evidence type="ECO:0000313" key="7">
    <source>
        <dbReference type="Proteomes" id="UP000294933"/>
    </source>
</evidence>
<dbReference type="VEuPathDB" id="FungiDB:BD410DRAFT_783522"/>
<keyword evidence="7" id="KW-1185">Reference proteome</keyword>
<keyword evidence="2" id="KW-0597">Phosphoprotein</keyword>
<dbReference type="InterPro" id="IPR009081">
    <property type="entry name" value="PP-bd_ACP"/>
</dbReference>
<dbReference type="SUPFAM" id="SSF56801">
    <property type="entry name" value="Acetyl-CoA synthetase-like"/>
    <property type="match status" value="2"/>
</dbReference>
<dbReference type="GO" id="GO:0016874">
    <property type="term" value="F:ligase activity"/>
    <property type="evidence" value="ECO:0007669"/>
    <property type="project" value="UniProtKB-KW"/>
</dbReference>
<protein>
    <submittedName>
        <fullName evidence="6">Acetyl-CoA synthetase-like protein</fullName>
    </submittedName>
</protein>
<dbReference type="Pfam" id="PF00501">
    <property type="entry name" value="AMP-binding"/>
    <property type="match status" value="3"/>
</dbReference>
<dbReference type="Pfam" id="PF00668">
    <property type="entry name" value="Condensation"/>
    <property type="match status" value="2"/>
</dbReference>
<dbReference type="CDD" id="cd05918">
    <property type="entry name" value="A_NRPS_SidN3_like"/>
    <property type="match status" value="2"/>
</dbReference>
<gene>
    <name evidence="6" type="ORF">BD410DRAFT_783522</name>
</gene>
<dbReference type="Gene3D" id="3.30.559.10">
    <property type="entry name" value="Chloramphenicol acetyltransferase-like domain"/>
    <property type="match status" value="2"/>
</dbReference>
<dbReference type="STRING" id="50990.A0A4Y7QFM2"/>
<dbReference type="EMBL" id="ML170161">
    <property type="protein sequence ID" value="TDL26463.1"/>
    <property type="molecule type" value="Genomic_DNA"/>
</dbReference>
<dbReference type="Proteomes" id="UP000294933">
    <property type="component" value="Unassembled WGS sequence"/>
</dbReference>
<dbReference type="GO" id="GO:0005737">
    <property type="term" value="C:cytoplasm"/>
    <property type="evidence" value="ECO:0007669"/>
    <property type="project" value="TreeGrafter"/>
</dbReference>
<evidence type="ECO:0000256" key="2">
    <source>
        <dbReference type="ARBA" id="ARBA00022553"/>
    </source>
</evidence>
<dbReference type="Gene3D" id="1.10.1200.10">
    <property type="entry name" value="ACP-like"/>
    <property type="match status" value="2"/>
</dbReference>
<dbReference type="InterPro" id="IPR023213">
    <property type="entry name" value="CAT-like_dom_sf"/>
</dbReference>
<dbReference type="FunFam" id="3.30.300.30:FF:000015">
    <property type="entry name" value="Nonribosomal peptide synthase SidD"/>
    <property type="match status" value="1"/>
</dbReference>